<keyword evidence="3" id="KW-1185">Reference proteome</keyword>
<feature type="compositionally biased region" description="Polar residues" evidence="1">
    <location>
        <begin position="391"/>
        <end position="404"/>
    </location>
</feature>
<dbReference type="Proteomes" id="UP000823674">
    <property type="component" value="Chromosome A02"/>
</dbReference>
<feature type="region of interest" description="Disordered" evidence="1">
    <location>
        <begin position="371"/>
        <end position="404"/>
    </location>
</feature>
<organism evidence="2 3">
    <name type="scientific">Brassica rapa subsp. trilocularis</name>
    <dbReference type="NCBI Taxonomy" id="1813537"/>
    <lineage>
        <taxon>Eukaryota</taxon>
        <taxon>Viridiplantae</taxon>
        <taxon>Streptophyta</taxon>
        <taxon>Embryophyta</taxon>
        <taxon>Tracheophyta</taxon>
        <taxon>Spermatophyta</taxon>
        <taxon>Magnoliopsida</taxon>
        <taxon>eudicotyledons</taxon>
        <taxon>Gunneridae</taxon>
        <taxon>Pentapetalae</taxon>
        <taxon>rosids</taxon>
        <taxon>malvids</taxon>
        <taxon>Brassicales</taxon>
        <taxon>Brassicaceae</taxon>
        <taxon>Brassiceae</taxon>
        <taxon>Brassica</taxon>
    </lineage>
</organism>
<dbReference type="EMBL" id="JADBGQ010000002">
    <property type="protein sequence ID" value="KAG5410208.1"/>
    <property type="molecule type" value="Genomic_DNA"/>
</dbReference>
<proteinExistence type="predicted"/>
<gene>
    <name evidence="2" type="primary">A02g504560.1_BraROA</name>
    <name evidence="2" type="ORF">IGI04_006527</name>
</gene>
<reference evidence="2 3" key="1">
    <citation type="submission" date="2021-03" db="EMBL/GenBank/DDBJ databases">
        <authorList>
            <person name="King G.J."/>
            <person name="Bancroft I."/>
            <person name="Baten A."/>
            <person name="Bloomfield J."/>
            <person name="Borpatragohain P."/>
            <person name="He Z."/>
            <person name="Irish N."/>
            <person name="Irwin J."/>
            <person name="Liu K."/>
            <person name="Mauleon R.P."/>
            <person name="Moore J."/>
            <person name="Morris R."/>
            <person name="Ostergaard L."/>
            <person name="Wang B."/>
            <person name="Wells R."/>
        </authorList>
    </citation>
    <scope>NUCLEOTIDE SEQUENCE [LARGE SCALE GENOMIC DNA]</scope>
    <source>
        <strain evidence="2">R-o-18</strain>
        <tissue evidence="2">Leaf</tissue>
    </source>
</reference>
<name>A0ABQ7NH44_BRACM</name>
<accession>A0ABQ7NH44</accession>
<evidence type="ECO:0000256" key="1">
    <source>
        <dbReference type="SAM" id="MobiDB-lite"/>
    </source>
</evidence>
<protein>
    <submittedName>
        <fullName evidence="2">Uncharacterized protein</fullName>
    </submittedName>
</protein>
<evidence type="ECO:0000313" key="2">
    <source>
        <dbReference type="EMBL" id="KAG5410208.1"/>
    </source>
</evidence>
<evidence type="ECO:0000313" key="3">
    <source>
        <dbReference type="Proteomes" id="UP000823674"/>
    </source>
</evidence>
<comment type="caution">
    <text evidence="2">The sequence shown here is derived from an EMBL/GenBank/DDBJ whole genome shotgun (WGS) entry which is preliminary data.</text>
</comment>
<sequence length="439" mass="49838">MRKGFTKTRFPLTFRKDKTSTEHAQVARSPRSDRARTLLGRYVATEHAHAARWLRSDQARTLLGHYVATEHAHCTRPSTHTARSLRSDRARTLLGRYIATEHAPLSRYVATEHPLLGRYAATEHAHRSRLVRPQKGPPLGSLVNPHRHAFRLVSIGVSVEILRRKQVGLFLACLHSLRSDLSDQVLLWVLFRILIETLFVSSQSEFPLRFYDENKWDSSRLPFTRYSDRDDILTRYSDLSGLKGGTRLGFLPLAIATEMTSSLAIATCQASKGSSFAFSFELSSKRFSKTHLKLLGLFLLTLPPSLRSLSNLDRNVSYFASIEVTIETLRYKKKIAKTYFLSWIQINHIKRQRQQTCIQIAAADKLEYGNQTADKPSSIDTRRPSMHTARSLHSASPSLSQARSLRSDRASVSLGRYVATRLEPKFGRCVETELFQTSV</sequence>